<dbReference type="InterPro" id="IPR011075">
    <property type="entry name" value="TetR_C"/>
</dbReference>
<dbReference type="GO" id="GO:0003677">
    <property type="term" value="F:DNA binding"/>
    <property type="evidence" value="ECO:0007669"/>
    <property type="project" value="UniProtKB-UniRule"/>
</dbReference>
<dbReference type="SUPFAM" id="SSF46689">
    <property type="entry name" value="Homeodomain-like"/>
    <property type="match status" value="1"/>
</dbReference>
<dbReference type="InterPro" id="IPR001647">
    <property type="entry name" value="HTH_TetR"/>
</dbReference>
<evidence type="ECO:0000313" key="6">
    <source>
        <dbReference type="EMBL" id="MDP9646837.1"/>
    </source>
</evidence>
<keyword evidence="2 4" id="KW-0238">DNA-binding</keyword>
<evidence type="ECO:0000256" key="3">
    <source>
        <dbReference type="ARBA" id="ARBA00023163"/>
    </source>
</evidence>
<dbReference type="Pfam" id="PF00440">
    <property type="entry name" value="TetR_N"/>
    <property type="match status" value="1"/>
</dbReference>
<evidence type="ECO:0000313" key="7">
    <source>
        <dbReference type="Proteomes" id="UP001229486"/>
    </source>
</evidence>
<dbReference type="SUPFAM" id="SSF48498">
    <property type="entry name" value="Tetracyclin repressor-like, C-terminal domain"/>
    <property type="match status" value="1"/>
</dbReference>
<gene>
    <name evidence="6" type="ORF">J2793_002270</name>
</gene>
<dbReference type="Pfam" id="PF16925">
    <property type="entry name" value="TetR_C_13"/>
    <property type="match status" value="1"/>
</dbReference>
<comment type="caution">
    <text evidence="6">The sequence shown here is derived from an EMBL/GenBank/DDBJ whole genome shotgun (WGS) entry which is preliminary data.</text>
</comment>
<dbReference type="InterPro" id="IPR036271">
    <property type="entry name" value="Tet_transcr_reg_TetR-rel_C_sf"/>
</dbReference>
<dbReference type="InterPro" id="IPR009057">
    <property type="entry name" value="Homeodomain-like_sf"/>
</dbReference>
<dbReference type="Gene3D" id="1.10.10.60">
    <property type="entry name" value="Homeodomain-like"/>
    <property type="match status" value="1"/>
</dbReference>
<proteinExistence type="predicted"/>
<dbReference type="Proteomes" id="UP001229486">
    <property type="component" value="Unassembled WGS sequence"/>
</dbReference>
<evidence type="ECO:0000256" key="2">
    <source>
        <dbReference type="ARBA" id="ARBA00023125"/>
    </source>
</evidence>
<evidence type="ECO:0000256" key="4">
    <source>
        <dbReference type="PROSITE-ProRule" id="PRU00335"/>
    </source>
</evidence>
<sequence length="197" mass="21699">MRYGATHKDETRQKLLKVAADAIRAHGPQQIAVARVMEGAGLTHGGFYAHFRSKDELVTAAIATMFEESEAHFLHQVSGRSPAQGLWHYIRFYLSRGHRDAIPVGCPVAALVSEMTRVSPEARAAFAEGTTRLRKRLAGLLSELGDAEANSNAESLLCEMVGALMLARGEPDQTRSDKILMRAKTALKRRFHLESCK</sequence>
<dbReference type="PRINTS" id="PR00455">
    <property type="entry name" value="HTHTETR"/>
</dbReference>
<organism evidence="6 7">
    <name type="scientific">Paraburkholderia caledonica</name>
    <dbReference type="NCBI Taxonomy" id="134536"/>
    <lineage>
        <taxon>Bacteria</taxon>
        <taxon>Pseudomonadati</taxon>
        <taxon>Pseudomonadota</taxon>
        <taxon>Betaproteobacteria</taxon>
        <taxon>Burkholderiales</taxon>
        <taxon>Burkholderiaceae</taxon>
        <taxon>Paraburkholderia</taxon>
    </lineage>
</organism>
<reference evidence="6" key="1">
    <citation type="submission" date="2023-07" db="EMBL/GenBank/DDBJ databases">
        <title>Sorghum-associated microbial communities from plants grown in Nebraska, USA.</title>
        <authorList>
            <person name="Schachtman D."/>
        </authorList>
    </citation>
    <scope>NUCLEOTIDE SEQUENCE</scope>
    <source>
        <strain evidence="6">DS1061</strain>
    </source>
</reference>
<feature type="domain" description="HTH tetR-type" evidence="5">
    <location>
        <begin position="9"/>
        <end position="69"/>
    </location>
</feature>
<dbReference type="Gene3D" id="1.10.357.10">
    <property type="entry name" value="Tetracycline Repressor, domain 2"/>
    <property type="match status" value="1"/>
</dbReference>
<evidence type="ECO:0000259" key="5">
    <source>
        <dbReference type="PROSITE" id="PS50977"/>
    </source>
</evidence>
<dbReference type="AlphaFoldDB" id="A0AB73IAB7"/>
<evidence type="ECO:0000256" key="1">
    <source>
        <dbReference type="ARBA" id="ARBA00023015"/>
    </source>
</evidence>
<dbReference type="RefSeq" id="WP_392393406.1">
    <property type="nucleotide sequence ID" value="NZ_JAURTK010000002.1"/>
</dbReference>
<dbReference type="EMBL" id="JAURTK010000002">
    <property type="protein sequence ID" value="MDP9646837.1"/>
    <property type="molecule type" value="Genomic_DNA"/>
</dbReference>
<keyword evidence="3" id="KW-0804">Transcription</keyword>
<keyword evidence="1" id="KW-0805">Transcription regulation</keyword>
<dbReference type="PANTHER" id="PTHR47506:SF7">
    <property type="entry name" value="TRANSCRIPTIONAL REGULATORY PROTEIN"/>
    <property type="match status" value="1"/>
</dbReference>
<feature type="DNA-binding region" description="H-T-H motif" evidence="4">
    <location>
        <begin position="32"/>
        <end position="51"/>
    </location>
</feature>
<dbReference type="PANTHER" id="PTHR47506">
    <property type="entry name" value="TRANSCRIPTIONAL REGULATORY PROTEIN"/>
    <property type="match status" value="1"/>
</dbReference>
<name>A0AB73IAB7_9BURK</name>
<protein>
    <submittedName>
        <fullName evidence="6">TetR/AcrR family transcriptional repressor of nem operon</fullName>
    </submittedName>
</protein>
<accession>A0AB73IAB7</accession>
<dbReference type="PROSITE" id="PS50977">
    <property type="entry name" value="HTH_TETR_2"/>
    <property type="match status" value="1"/>
</dbReference>